<gene>
    <name evidence="3" type="ORF">WJX74_005112</name>
</gene>
<evidence type="ECO:0000256" key="2">
    <source>
        <dbReference type="SAM" id="Phobius"/>
    </source>
</evidence>
<organism evidence="3 4">
    <name type="scientific">Apatococcus lobatus</name>
    <dbReference type="NCBI Taxonomy" id="904363"/>
    <lineage>
        <taxon>Eukaryota</taxon>
        <taxon>Viridiplantae</taxon>
        <taxon>Chlorophyta</taxon>
        <taxon>core chlorophytes</taxon>
        <taxon>Trebouxiophyceae</taxon>
        <taxon>Chlorellales</taxon>
        <taxon>Chlorellaceae</taxon>
        <taxon>Apatococcus</taxon>
    </lineage>
</organism>
<dbReference type="AlphaFoldDB" id="A0AAW1R4N9"/>
<keyword evidence="2" id="KW-0472">Membrane</keyword>
<feature type="transmembrane region" description="Helical" evidence="2">
    <location>
        <begin position="109"/>
        <end position="126"/>
    </location>
</feature>
<dbReference type="Proteomes" id="UP001438707">
    <property type="component" value="Unassembled WGS sequence"/>
</dbReference>
<protein>
    <submittedName>
        <fullName evidence="3">Uncharacterized protein</fullName>
    </submittedName>
</protein>
<reference evidence="3 4" key="1">
    <citation type="journal article" date="2024" name="Nat. Commun.">
        <title>Phylogenomics reveals the evolutionary origins of lichenization in chlorophyte algae.</title>
        <authorList>
            <person name="Puginier C."/>
            <person name="Libourel C."/>
            <person name="Otte J."/>
            <person name="Skaloud P."/>
            <person name="Haon M."/>
            <person name="Grisel S."/>
            <person name="Petersen M."/>
            <person name="Berrin J.G."/>
            <person name="Delaux P.M."/>
            <person name="Dal Grande F."/>
            <person name="Keller J."/>
        </authorList>
    </citation>
    <scope>NUCLEOTIDE SEQUENCE [LARGE SCALE GENOMIC DNA]</scope>
    <source>
        <strain evidence="3 4">SAG 2145</strain>
    </source>
</reference>
<evidence type="ECO:0000313" key="4">
    <source>
        <dbReference type="Proteomes" id="UP001438707"/>
    </source>
</evidence>
<sequence length="213" mass="23455">MTAKAGWSVREFIYLAGFLSICGFLVGITCLSSLVAKCKESTSFDTGRPGTNRDFIQNTAYFSIYGTQNCGYAFEFQWWTLSLTLVVFCAVLAFEAFGLTRRARGMSMALLSISTVLLIIDINSWLGQIRNLGAGNNLRRSSRGALVGWIMMAVGNFAMICLLGYNLTPEIHARGYARIADPDTAPPMDEDEMNPAEAMKKKKGDKDKGKSKK</sequence>
<accession>A0AAW1R4N9</accession>
<evidence type="ECO:0000256" key="1">
    <source>
        <dbReference type="SAM" id="MobiDB-lite"/>
    </source>
</evidence>
<evidence type="ECO:0000313" key="3">
    <source>
        <dbReference type="EMBL" id="KAK9828242.1"/>
    </source>
</evidence>
<keyword evidence="2" id="KW-1133">Transmembrane helix</keyword>
<feature type="region of interest" description="Disordered" evidence="1">
    <location>
        <begin position="182"/>
        <end position="213"/>
    </location>
</feature>
<name>A0AAW1R4N9_9CHLO</name>
<keyword evidence="2" id="KW-0812">Transmembrane</keyword>
<feature type="transmembrane region" description="Helical" evidence="2">
    <location>
        <begin position="146"/>
        <end position="168"/>
    </location>
</feature>
<proteinExistence type="predicted"/>
<feature type="transmembrane region" description="Helical" evidence="2">
    <location>
        <begin position="12"/>
        <end position="36"/>
    </location>
</feature>
<keyword evidence="4" id="KW-1185">Reference proteome</keyword>
<comment type="caution">
    <text evidence="3">The sequence shown here is derived from an EMBL/GenBank/DDBJ whole genome shotgun (WGS) entry which is preliminary data.</text>
</comment>
<dbReference type="EMBL" id="JALJOS010000016">
    <property type="protein sequence ID" value="KAK9828242.1"/>
    <property type="molecule type" value="Genomic_DNA"/>
</dbReference>
<feature type="transmembrane region" description="Helical" evidence="2">
    <location>
        <begin position="76"/>
        <end position="97"/>
    </location>
</feature>
<feature type="compositionally biased region" description="Basic and acidic residues" evidence="1">
    <location>
        <begin position="204"/>
        <end position="213"/>
    </location>
</feature>